<dbReference type="GO" id="GO:0005044">
    <property type="term" value="F:scavenger receptor activity"/>
    <property type="evidence" value="ECO:0007669"/>
    <property type="project" value="InterPro"/>
</dbReference>
<dbReference type="InterPro" id="IPR029021">
    <property type="entry name" value="Prot-tyrosine_phosphatase-like"/>
</dbReference>
<evidence type="ECO:0000259" key="2">
    <source>
        <dbReference type="PROSITE" id="PS50055"/>
    </source>
</evidence>
<dbReference type="InterPro" id="IPR042635">
    <property type="entry name" value="MEGF10/SREC1/2-like"/>
</dbReference>
<dbReference type="PANTHER" id="PTHR24043:SF8">
    <property type="entry name" value="EGF-LIKE DOMAIN-CONTAINING PROTEIN"/>
    <property type="match status" value="1"/>
</dbReference>
<dbReference type="PROSITE" id="PS50056">
    <property type="entry name" value="TYR_PHOSPHATASE_2"/>
    <property type="match status" value="1"/>
</dbReference>
<dbReference type="SUPFAM" id="SSF49785">
    <property type="entry name" value="Galactose-binding domain-like"/>
    <property type="match status" value="1"/>
</dbReference>
<dbReference type="AlphaFoldDB" id="A0A8B6FMI2"/>
<evidence type="ECO:0000313" key="4">
    <source>
        <dbReference type="EMBL" id="VDI50988.1"/>
    </source>
</evidence>
<comment type="caution">
    <text evidence="4">The sequence shown here is derived from an EMBL/GenBank/DDBJ whole genome shotgun (WGS) entry which is preliminary data.</text>
</comment>
<evidence type="ECO:0000259" key="3">
    <source>
        <dbReference type="PROSITE" id="PS50056"/>
    </source>
</evidence>
<proteinExistence type="predicted"/>
<protein>
    <submittedName>
        <fullName evidence="4">Uncharacterized protein</fullName>
    </submittedName>
</protein>
<dbReference type="PROSITE" id="PS50055">
    <property type="entry name" value="TYR_PHOSPHATASE_PTP"/>
    <property type="match status" value="1"/>
</dbReference>
<dbReference type="Gene3D" id="2.170.300.10">
    <property type="entry name" value="Tie2 ligand-binding domain superfamily"/>
    <property type="match status" value="1"/>
</dbReference>
<feature type="domain" description="Tyrosine-protein phosphatase" evidence="2">
    <location>
        <begin position="359"/>
        <end position="464"/>
    </location>
</feature>
<dbReference type="EMBL" id="UYJE01007007">
    <property type="protein sequence ID" value="VDI50988.1"/>
    <property type="molecule type" value="Genomic_DNA"/>
</dbReference>
<dbReference type="InterPro" id="IPR000242">
    <property type="entry name" value="PTP_cat"/>
</dbReference>
<dbReference type="SMART" id="SM00404">
    <property type="entry name" value="PTPc_motif"/>
    <property type="match status" value="1"/>
</dbReference>
<dbReference type="Proteomes" id="UP000596742">
    <property type="component" value="Unassembled WGS sequence"/>
</dbReference>
<accession>A0A8B6FMI2</accession>
<dbReference type="SUPFAM" id="SSF52799">
    <property type="entry name" value="(Phosphotyrosine protein) phosphatases II"/>
    <property type="match status" value="1"/>
</dbReference>
<name>A0A8B6FMI2_MYTGA</name>
<dbReference type="InterPro" id="IPR000387">
    <property type="entry name" value="Tyr_Pase_dom"/>
</dbReference>
<dbReference type="Pfam" id="PF00102">
    <property type="entry name" value="Y_phosphatase"/>
    <property type="match status" value="1"/>
</dbReference>
<reference evidence="4" key="1">
    <citation type="submission" date="2018-11" db="EMBL/GenBank/DDBJ databases">
        <authorList>
            <person name="Alioto T."/>
            <person name="Alioto T."/>
        </authorList>
    </citation>
    <scope>NUCLEOTIDE SEQUENCE</scope>
</reference>
<organism evidence="4 5">
    <name type="scientific">Mytilus galloprovincialis</name>
    <name type="common">Mediterranean mussel</name>
    <dbReference type="NCBI Taxonomy" id="29158"/>
    <lineage>
        <taxon>Eukaryota</taxon>
        <taxon>Metazoa</taxon>
        <taxon>Spiralia</taxon>
        <taxon>Lophotrochozoa</taxon>
        <taxon>Mollusca</taxon>
        <taxon>Bivalvia</taxon>
        <taxon>Autobranchia</taxon>
        <taxon>Pteriomorphia</taxon>
        <taxon>Mytilida</taxon>
        <taxon>Mytiloidea</taxon>
        <taxon>Mytilidae</taxon>
        <taxon>Mytilinae</taxon>
        <taxon>Mytilus</taxon>
    </lineage>
</organism>
<dbReference type="Gene3D" id="3.90.190.10">
    <property type="entry name" value="Protein tyrosine phosphatase superfamily"/>
    <property type="match status" value="1"/>
</dbReference>
<evidence type="ECO:0000256" key="1">
    <source>
        <dbReference type="ARBA" id="ARBA00022536"/>
    </source>
</evidence>
<evidence type="ECO:0000313" key="5">
    <source>
        <dbReference type="Proteomes" id="UP000596742"/>
    </source>
</evidence>
<dbReference type="GO" id="GO:0004725">
    <property type="term" value="F:protein tyrosine phosphatase activity"/>
    <property type="evidence" value="ECO:0007669"/>
    <property type="project" value="InterPro"/>
</dbReference>
<keyword evidence="5" id="KW-1185">Reference proteome</keyword>
<dbReference type="PRINTS" id="PR00700">
    <property type="entry name" value="PRTYPHPHTASE"/>
</dbReference>
<sequence>MSLSFVEHSTEAPPTVAPSAADGFAVSLPSDGLKPKQMFEASIYNLASYSLVIQNPSGSLPAILAIDGNKNSCSKTQGLTIIFQVDLKKARAVTEIFVIFVEHITTVGDHIVYASNTSSSWKNGTVLHKGKALPAEVNFFTVFRYLTFEPLHLPQQPFVILELCEIGVIGCPPGHYGSNCTKSCPKKCQGPCEPENGNCTFGCISGWTGEKCGQACNGGKYGKDCLQECSANCLTPPCDHITGECSNGCNDGWLGSNCTQTCINGNFGTNCSDFCDGCLSFTCNHVDGLCADKNACNAGYVFGDYCNKECSIGQFATNCSEICKGCRSYMCDNADGLCDDTDTCNPGYFYGDYCNKACDNKRIIQVFKTSDWHSPTIPSTRIILDLLKSVVICSKSQNGPITVVCRDGCTKSGLFVALYLILDKMNIDEEIDIFQVVRNIQTRRPEFLKMCDQYEYCYRCIKEYLEGESLYANT</sequence>
<feature type="domain" description="Tyrosine specific protein phosphatases" evidence="3">
    <location>
        <begin position="381"/>
        <end position="455"/>
    </location>
</feature>
<dbReference type="SMART" id="SM00194">
    <property type="entry name" value="PTPc"/>
    <property type="match status" value="1"/>
</dbReference>
<dbReference type="InterPro" id="IPR003595">
    <property type="entry name" value="Tyr_Pase_cat"/>
</dbReference>
<dbReference type="InterPro" id="IPR008979">
    <property type="entry name" value="Galactose-bd-like_sf"/>
</dbReference>
<gene>
    <name evidence="4" type="ORF">MGAL_10B065623</name>
</gene>
<dbReference type="OrthoDB" id="10252017at2759"/>
<keyword evidence="1" id="KW-0245">EGF-like domain</keyword>
<dbReference type="PANTHER" id="PTHR24043">
    <property type="entry name" value="SCAVENGER RECEPTOR CLASS F"/>
    <property type="match status" value="1"/>
</dbReference>